<dbReference type="PANTHER" id="PTHR47313">
    <property type="entry name" value="RIBOSOMAL RNA LARGE SUBUNIT METHYLTRANSFERASE K/L"/>
    <property type="match status" value="1"/>
</dbReference>
<feature type="non-terminal residue" evidence="2">
    <location>
        <position position="1"/>
    </location>
</feature>
<evidence type="ECO:0000256" key="1">
    <source>
        <dbReference type="SAM" id="MobiDB-lite"/>
    </source>
</evidence>
<dbReference type="Gene3D" id="3.30.2130.30">
    <property type="match status" value="1"/>
</dbReference>
<evidence type="ECO:0000313" key="3">
    <source>
        <dbReference type="Proteomes" id="UP000649617"/>
    </source>
</evidence>
<dbReference type="EMBL" id="CAJNIZ010042749">
    <property type="protein sequence ID" value="CAE7636280.1"/>
    <property type="molecule type" value="Genomic_DNA"/>
</dbReference>
<protein>
    <submittedName>
        <fullName evidence="2">Uncharacterized protein</fullName>
    </submittedName>
</protein>
<dbReference type="SUPFAM" id="SSF53335">
    <property type="entry name" value="S-adenosyl-L-methionine-dependent methyltransferases"/>
    <property type="match status" value="1"/>
</dbReference>
<evidence type="ECO:0000313" key="2">
    <source>
        <dbReference type="EMBL" id="CAE7636280.1"/>
    </source>
</evidence>
<dbReference type="InterPro" id="IPR029063">
    <property type="entry name" value="SAM-dependent_MTases_sf"/>
</dbReference>
<organism evidence="2 3">
    <name type="scientific">Symbiodinium pilosum</name>
    <name type="common">Dinoflagellate</name>
    <dbReference type="NCBI Taxonomy" id="2952"/>
    <lineage>
        <taxon>Eukaryota</taxon>
        <taxon>Sar</taxon>
        <taxon>Alveolata</taxon>
        <taxon>Dinophyceae</taxon>
        <taxon>Suessiales</taxon>
        <taxon>Symbiodiniaceae</taxon>
        <taxon>Symbiodinium</taxon>
    </lineage>
</organism>
<sequence>VSRDQELRLSKTINREITHAASKGKVGAVLDVTWNRLSAMNGVNLATALHRIARHSSEDPSQISGVQTHPGFGPMIKAIERKARFAVESGQDSNSAEAQSAGFPAQCTSIIAWSCATLLVRDEAMLSILAELAGPRLRELKPYEVTNLIWAFAKLSIPCTQLYQNAAKMMQVRQRGEYKAQCLSAAAWSFAQCSALSRTAQNQLFRSFGDEMAPQVNSLKPQEMANTVWSFGQVRVKHQRLFEEVCSATSRFSISQLTSILMGCAQVRFNQPDVVGKICAVLLRNSHVLAPEQLRLGGDSGMLVKCNRVPAPVMPAPMRVSRSCVLRSLAELDAQDRVLLVQKLLEPASAMDAVPRELQSVMAAAKSLCPQHRAMSEDGENDVSVGFVVEREMDAGYAMDWVGHYRAGGHPVWWGQAALPDEVDRPTYEDLGNYYPPQRTTIAGKEPMLMEGNAANGYQGMAFYCCLKGSFRPDPLEAAYCSSGYFSPSCTLTASCSFEVTGTGFNENSSVAVLDSSAGACGSGAALESWPGITNPKVATTAVDPTAVFDLGTASGGSPGDFKLCYSSAVSANAEDYTTEVGNFTMKGPVAGQSFTCTLGSDCTLVLSGHSQSATGAAYKVIVVQNSSCGTGTIAATFSGTFENPRVVWDNENDDYYEMKIATLADTTVSYSLCWGAAPVDVEDYTFLVGSFVMTGPTSGMSHVCTMGKDCSVSLQGQGFGQTNALLVAVGAYDVNTGSVCALLVDSLVASLGDSFIHPLLTGQSSPYTSYAFGPALASHNNQPGSGYRLCWAPTPTQTPPAKTNGDYAIDAGLFTLHGPVQSNHNCVLTTSCSMTLTGSGFDLGAHGLLLLESGASCTNSSASLVNASDQTWTNPVAAATDTFSFGIAAAGSPDSNYVICWAFQPASQADYNVFVGTFQLGGPNLLFGSVCIKGEECILTLTGIALANTNKLLVITSSSTCGSGAVAATFSPMQVETLVQDGTFTEYRLGRPNIGTAQAGYTLCWSASPSITSDFMLTLGDFTVTGPNVQDEACTFGVSCVIALIGLDLTSTNKVVVLSAGNCGDNGPTLASITGMLSTISVQPQSPYDTYDLNTPLSGQPRTDYTLCWSHDPGDGGASFYKVPLGYLTVNGPVQVAQHCILGTSCDITLTGVGLADTNQILIIDADSSCGNSDPTVAVFDGLVNPASPQSGNPALYNLGIARTTSDGPGSGYTVCWSSNGTTSESFNIQLGTFSIDGPARETSLLYCTLGLDCSIQVTGVNLASTNKIFVTALSDVCGQTNLNQAYFDDALNPINASGTSYDTFELGIPTGGHPGDYKVCWGYAPTQESDYHVPVATLRMGGPVAQDNECTLSEPCKITLSGVRFSHASRLLMISQSSKCGDASPTVISWSGINNPASTDLMLPPADPGYVYSDGDRYDAGLGFAGVPGLYRICWGFDPFNGEVDYKVTVGNFVMNGPVQGMDIACTLGKACVVEPTGVGLNATNQIEVVSNAGLCGSTEAVVATIPGLSSPTYVTDGSYALGSAVQGGSYAECRVPSPAQSCIGTHYRICWAHGVHAGGANFVVELGVFSLSGPYGTYRVDCTMGSVCSFNLYGSKFASTNRILLIANSGSCGDTAPVVASFAGLMNPGLFARISADGSSATIRLGQSSAGRPDSYRICWGFDPITPSDYKVDVGLFYFHAVPDGCTPGIFSYTCSFSAGGSSAGTRGAAKALLMAKPARAPESLLWRAALQSRLLLGGRLGVGEPFHAGYESTLSNYVAGIPWPDYMWFGAEPANPPLKVLTEKSRLYHTDVIERAVLNGSLAWLGLTRRWYAAGVSSVQGGQGLFQTGIERRRQFFMNLRLQRNEDDTFYGRGDKATRNECHLSVASTAVPQLRAYALAVEEGEEAAVGRGSAWILGDSHAAACVLKSRCMQQLEECSKAGQHLCVWDPFCGRGTLLLEALGLALGVPPASPVMRMPFQEFPNFDQVRFREVVRSMELSPSPHVSNLVLIGSHRDPDIVRLANRNLQAFARALPRPRSGPTSLIWPLPSSDVAEKEDALSISKRRLPCSVTFQCSDPWSMLEKIRGHPTMILTNVPYGNKADARKDQRLYANFGKMLKAEQTQRYLRGVYCLSAREDFKRLTGLDWRTELRFQCGGVQVELLRWTGRASPQPRPWRMEKESKSVAAEAGRGQCV</sequence>
<feature type="region of interest" description="Disordered" evidence="1">
    <location>
        <begin position="2153"/>
        <end position="2179"/>
    </location>
</feature>
<dbReference type="Gene3D" id="3.40.50.150">
    <property type="entry name" value="Vaccinia Virus protein VP39"/>
    <property type="match status" value="1"/>
</dbReference>
<dbReference type="OrthoDB" id="409215at2759"/>
<dbReference type="PANTHER" id="PTHR47313:SF1">
    <property type="entry name" value="RIBOSOMAL RNA LARGE SUBUNIT METHYLTRANSFERASE K_L"/>
    <property type="match status" value="1"/>
</dbReference>
<accession>A0A812VQT8</accession>
<comment type="caution">
    <text evidence="2">The sequence shown here is derived from an EMBL/GenBank/DDBJ whole genome shotgun (WGS) entry which is preliminary data.</text>
</comment>
<keyword evidence="3" id="KW-1185">Reference proteome</keyword>
<gene>
    <name evidence="2" type="ORF">SPIL2461_LOCUS16775</name>
</gene>
<proteinExistence type="predicted"/>
<name>A0A812VQT8_SYMPI</name>
<dbReference type="Proteomes" id="UP000649617">
    <property type="component" value="Unassembled WGS sequence"/>
</dbReference>
<reference evidence="2" key="1">
    <citation type="submission" date="2021-02" db="EMBL/GenBank/DDBJ databases">
        <authorList>
            <person name="Dougan E. K."/>
            <person name="Rhodes N."/>
            <person name="Thang M."/>
            <person name="Chan C."/>
        </authorList>
    </citation>
    <scope>NUCLEOTIDE SEQUENCE</scope>
</reference>